<evidence type="ECO:0000256" key="3">
    <source>
        <dbReference type="ARBA" id="ARBA00022821"/>
    </source>
</evidence>
<dbReference type="PANTHER" id="PTHR47186">
    <property type="entry name" value="LEUCINE-RICH REPEAT-CONTAINING PROTEIN 57"/>
    <property type="match status" value="1"/>
</dbReference>
<dbReference type="EMBL" id="BTGU01000088">
    <property type="protein sequence ID" value="GMN59551.1"/>
    <property type="molecule type" value="Genomic_DNA"/>
</dbReference>
<dbReference type="SUPFAM" id="SSF52058">
    <property type="entry name" value="L domain-like"/>
    <property type="match status" value="2"/>
</dbReference>
<feature type="domain" description="Disease resistance protein RPS4B/Roq1-like leucine-rich repeats" evidence="5">
    <location>
        <begin position="299"/>
        <end position="385"/>
    </location>
</feature>
<dbReference type="PANTHER" id="PTHR47186:SF63">
    <property type="entry name" value="C-JID DOMAIN-CONTAINING PROTEIN"/>
    <property type="match status" value="1"/>
</dbReference>
<dbReference type="Gene3D" id="3.80.10.10">
    <property type="entry name" value="Ribonuclease Inhibitor"/>
    <property type="match status" value="3"/>
</dbReference>
<reference evidence="6" key="1">
    <citation type="submission" date="2023-07" db="EMBL/GenBank/DDBJ databases">
        <title>draft genome sequence of fig (Ficus carica).</title>
        <authorList>
            <person name="Takahashi T."/>
            <person name="Nishimura K."/>
        </authorList>
    </citation>
    <scope>NUCLEOTIDE SEQUENCE</scope>
</reference>
<organism evidence="6 7">
    <name type="scientific">Ficus carica</name>
    <name type="common">Common fig</name>
    <dbReference type="NCBI Taxonomy" id="3494"/>
    <lineage>
        <taxon>Eukaryota</taxon>
        <taxon>Viridiplantae</taxon>
        <taxon>Streptophyta</taxon>
        <taxon>Embryophyta</taxon>
        <taxon>Tracheophyta</taxon>
        <taxon>Spermatophyta</taxon>
        <taxon>Magnoliopsida</taxon>
        <taxon>eudicotyledons</taxon>
        <taxon>Gunneridae</taxon>
        <taxon>Pentapetalae</taxon>
        <taxon>rosids</taxon>
        <taxon>fabids</taxon>
        <taxon>Rosales</taxon>
        <taxon>Moraceae</taxon>
        <taxon>Ficeae</taxon>
        <taxon>Ficus</taxon>
    </lineage>
</organism>
<keyword evidence="1" id="KW-0433">Leucine-rich repeat</keyword>
<keyword evidence="3" id="KW-0611">Plant defense</keyword>
<dbReference type="Proteomes" id="UP001187192">
    <property type="component" value="Unassembled WGS sequence"/>
</dbReference>
<evidence type="ECO:0000256" key="2">
    <source>
        <dbReference type="ARBA" id="ARBA00022737"/>
    </source>
</evidence>
<gene>
    <name evidence="6" type="ORF">TIFTF001_028653</name>
</gene>
<dbReference type="Pfam" id="PF07725">
    <property type="entry name" value="LRR_3"/>
    <property type="match status" value="1"/>
</dbReference>
<dbReference type="InterPro" id="IPR011713">
    <property type="entry name" value="Leu-rich_rpt_3"/>
</dbReference>
<evidence type="ECO:0000259" key="4">
    <source>
        <dbReference type="Pfam" id="PF20160"/>
    </source>
</evidence>
<dbReference type="InterPro" id="IPR058546">
    <property type="entry name" value="RPS4B/Roq1-like_LRR"/>
</dbReference>
<keyword evidence="2" id="KW-0677">Repeat</keyword>
<proteinExistence type="predicted"/>
<dbReference type="Pfam" id="PF20160">
    <property type="entry name" value="C-JID"/>
    <property type="match status" value="1"/>
</dbReference>
<sequence length="746" mass="86000">MSQIGKDIYMHPTTFFEMYNLRLLQIYSSTNVKRYEVFLPYGLRFLPDSLRYLNWSEYPLRSLPSSFTPENLVALEMSHSQLEQLWDGIQNLSNLKHINLSYSKHLTQIPNLSRATNLESINLLFCTSLFEVASHNIQNLHKLTILRLRYCEKLLTLPGKIHTRSLRLLDLYGCSNLKTLPEIYGNLESLQIGETAIEELPTSILSLNNLSELDLKDCKYLKNLPSGMRELTSLANLNLHGCSSLEKFPELPKCVKNVCLSHTAIEQVPSSIEYLCDVEQLLLRGCTRLASLPASLCRLKSLKHLDLSYCSNLIDFPDIVEPMEHLITLELQGTGIRELPSSIENLVKLQDLFLNGCKNLEFVPNNISKIDGLKLLNLSNCSKLENLPSLLVGLSSLTELHMSCCNVQEIPDWLIGLSSLEYLDLSRTNIDRIPTSIKQLSMLKFLYIQNCKNLQVLPELPVSIAFLDARGCTSLESTSTSMATLTEGCWDDYHVTQNWQLSFYGCTKLDQNERDNMATEFQFRVFYTATAYLQKLGEVEGPYAHRAISICYPGNEIPKWFSNQCEGSSIDVKLSPNWNKDHFMGFALCAVVSFEDNFSNCDYPIFSSEFCFKTHHNESEEFEWSFYDNRCHFREEDRISNTLLRSDHIFMCYELSYHDENYHDYFDAKEVSFNFFLREYDDDYVVVNSFKVKKCGIRLLYLQDAKEFSITDSRSGIQNSDSTSIDSEQCETEMVDFNYKRRRLHH</sequence>
<protein>
    <submittedName>
        <fullName evidence="6">Uncharacterized protein</fullName>
    </submittedName>
</protein>
<dbReference type="InterPro" id="IPR001611">
    <property type="entry name" value="Leu-rich_rpt"/>
</dbReference>
<keyword evidence="7" id="KW-1185">Reference proteome</keyword>
<evidence type="ECO:0000256" key="1">
    <source>
        <dbReference type="ARBA" id="ARBA00022614"/>
    </source>
</evidence>
<evidence type="ECO:0000313" key="6">
    <source>
        <dbReference type="EMBL" id="GMN59551.1"/>
    </source>
</evidence>
<dbReference type="AlphaFoldDB" id="A0AA88DQR8"/>
<dbReference type="Pfam" id="PF13855">
    <property type="entry name" value="LRR_8"/>
    <property type="match status" value="1"/>
</dbReference>
<evidence type="ECO:0000313" key="7">
    <source>
        <dbReference type="Proteomes" id="UP001187192"/>
    </source>
</evidence>
<dbReference type="FunFam" id="3.80.10.10:FF:000386">
    <property type="entry name" value="Disease resistance protein RPS4"/>
    <property type="match status" value="1"/>
</dbReference>
<dbReference type="Pfam" id="PF23286">
    <property type="entry name" value="LRR_13"/>
    <property type="match status" value="1"/>
</dbReference>
<feature type="domain" description="C-JID" evidence="4">
    <location>
        <begin position="553"/>
        <end position="705"/>
    </location>
</feature>
<dbReference type="InterPro" id="IPR032675">
    <property type="entry name" value="LRR_dom_sf"/>
</dbReference>
<dbReference type="InterPro" id="IPR045344">
    <property type="entry name" value="C-JID"/>
</dbReference>
<name>A0AA88DQR8_FICCA</name>
<accession>A0AA88DQR8</accession>
<comment type="caution">
    <text evidence="6">The sequence shown here is derived from an EMBL/GenBank/DDBJ whole genome shotgun (WGS) entry which is preliminary data.</text>
</comment>
<evidence type="ECO:0000259" key="5">
    <source>
        <dbReference type="Pfam" id="PF23286"/>
    </source>
</evidence>